<keyword evidence="1" id="KW-1133">Transmembrane helix</keyword>
<reference evidence="2 3" key="1">
    <citation type="submission" date="2018-05" db="EMBL/GenBank/DDBJ databases">
        <title>Genomic Encyclopedia of Archaeal and Bacterial Type Strains, Phase II (KMG-II): from individual species to whole genera.</title>
        <authorList>
            <person name="Goeker M."/>
        </authorList>
    </citation>
    <scope>NUCLEOTIDE SEQUENCE [LARGE SCALE GENOMIC DNA]</scope>
    <source>
        <strain evidence="2 3">DSM 19975</strain>
    </source>
</reference>
<proteinExistence type="predicted"/>
<evidence type="ECO:0000313" key="2">
    <source>
        <dbReference type="EMBL" id="PWK76653.1"/>
    </source>
</evidence>
<feature type="transmembrane region" description="Helical" evidence="1">
    <location>
        <begin position="12"/>
        <end position="30"/>
    </location>
</feature>
<dbReference type="EMBL" id="QGHA01000006">
    <property type="protein sequence ID" value="PWK76653.1"/>
    <property type="molecule type" value="Genomic_DNA"/>
</dbReference>
<keyword evidence="3" id="KW-1185">Reference proteome</keyword>
<sequence>MGHHKEEKDNLDYIYYLVGLLSGLFIGFILDVGFTWIFVGGILGLLTAAAYIAVLVRGRNEEA</sequence>
<evidence type="ECO:0000256" key="1">
    <source>
        <dbReference type="SAM" id="Phobius"/>
    </source>
</evidence>
<protein>
    <submittedName>
        <fullName evidence="2">Uncharacterized protein</fullName>
    </submittedName>
</protein>
<dbReference type="AlphaFoldDB" id="A0A316H8E8"/>
<dbReference type="RefSeq" id="WP_109609029.1">
    <property type="nucleotide sequence ID" value="NZ_QGHA01000006.1"/>
</dbReference>
<keyword evidence="1" id="KW-0472">Membrane</keyword>
<comment type="caution">
    <text evidence="2">The sequence shown here is derived from an EMBL/GenBank/DDBJ whole genome shotgun (WGS) entry which is preliminary data.</text>
</comment>
<feature type="transmembrane region" description="Helical" evidence="1">
    <location>
        <begin position="36"/>
        <end position="56"/>
    </location>
</feature>
<name>A0A316H8E8_9SPHI</name>
<gene>
    <name evidence="2" type="ORF">LX99_03521</name>
</gene>
<dbReference type="Proteomes" id="UP000245678">
    <property type="component" value="Unassembled WGS sequence"/>
</dbReference>
<keyword evidence="1" id="KW-0812">Transmembrane</keyword>
<organism evidence="2 3">
    <name type="scientific">Mucilaginibacter oryzae</name>
    <dbReference type="NCBI Taxonomy" id="468058"/>
    <lineage>
        <taxon>Bacteria</taxon>
        <taxon>Pseudomonadati</taxon>
        <taxon>Bacteroidota</taxon>
        <taxon>Sphingobacteriia</taxon>
        <taxon>Sphingobacteriales</taxon>
        <taxon>Sphingobacteriaceae</taxon>
        <taxon>Mucilaginibacter</taxon>
    </lineage>
</organism>
<evidence type="ECO:0000313" key="3">
    <source>
        <dbReference type="Proteomes" id="UP000245678"/>
    </source>
</evidence>
<accession>A0A316H8E8</accession>